<gene>
    <name evidence="2" type="ORF">EG028_07630</name>
</gene>
<protein>
    <submittedName>
        <fullName evidence="2">Uncharacterized protein</fullName>
    </submittedName>
</protein>
<reference evidence="3" key="1">
    <citation type="submission" date="2018-11" db="EMBL/GenBank/DDBJ databases">
        <title>Chitinophaga lutea sp.nov., isolate from arsenic contaminated soil.</title>
        <authorList>
            <person name="Zong Y."/>
        </authorList>
    </citation>
    <scope>NUCLEOTIDE SEQUENCE [LARGE SCALE GENOMIC DNA]</scope>
    <source>
        <strain evidence="3">YLT18</strain>
    </source>
</reference>
<dbReference type="OrthoDB" id="661656at2"/>
<sequence>MKIHSSLLRKSRYFLPAAIFLALCLLIQCKKSEQPADVPAFDAEKAKEHIISGRQANAFTTELRTSLARLEANNARLANKTLYLTPSVLFSRETLAGLLRQPGVTGVRIYAGRLNNGKTTLLAVATNNRGQDIPSLIVSPEKTLDITEASALVHSFRTSIESVNPLNLPRSELFNRDAIAVLLNKKQAASVRIYWGSENGAACMILVPVNAAGNDIHTRLLARDGEEGGDDPGDEKEPGDDDEAIERGHRCPHSCDVGGPIDDGNP</sequence>
<feature type="compositionally biased region" description="Acidic residues" evidence="1">
    <location>
        <begin position="227"/>
        <end position="244"/>
    </location>
</feature>
<name>A0A3N4MDR1_9BACT</name>
<accession>A0A3N4MDR1</accession>
<feature type="region of interest" description="Disordered" evidence="1">
    <location>
        <begin position="223"/>
        <end position="266"/>
    </location>
</feature>
<evidence type="ECO:0000313" key="3">
    <source>
        <dbReference type="Proteomes" id="UP000279089"/>
    </source>
</evidence>
<dbReference type="EMBL" id="RMBX01000003">
    <property type="protein sequence ID" value="RPD42014.1"/>
    <property type="molecule type" value="Genomic_DNA"/>
</dbReference>
<evidence type="ECO:0000256" key="1">
    <source>
        <dbReference type="SAM" id="MobiDB-lite"/>
    </source>
</evidence>
<keyword evidence="3" id="KW-1185">Reference proteome</keyword>
<dbReference type="AlphaFoldDB" id="A0A3N4MDR1"/>
<evidence type="ECO:0000313" key="2">
    <source>
        <dbReference type="EMBL" id="RPD42014.1"/>
    </source>
</evidence>
<proteinExistence type="predicted"/>
<comment type="caution">
    <text evidence="2">The sequence shown here is derived from an EMBL/GenBank/DDBJ whole genome shotgun (WGS) entry which is preliminary data.</text>
</comment>
<dbReference type="Proteomes" id="UP000279089">
    <property type="component" value="Unassembled WGS sequence"/>
</dbReference>
<dbReference type="RefSeq" id="WP_120514989.1">
    <property type="nucleotide sequence ID" value="NZ_QXZY01000002.1"/>
</dbReference>
<organism evidence="2 3">
    <name type="scientific">Chitinophaga barathri</name>
    <dbReference type="NCBI Taxonomy" id="1647451"/>
    <lineage>
        <taxon>Bacteria</taxon>
        <taxon>Pseudomonadati</taxon>
        <taxon>Bacteroidota</taxon>
        <taxon>Chitinophagia</taxon>
        <taxon>Chitinophagales</taxon>
        <taxon>Chitinophagaceae</taxon>
        <taxon>Chitinophaga</taxon>
    </lineage>
</organism>